<feature type="transmembrane region" description="Helical" evidence="1">
    <location>
        <begin position="26"/>
        <end position="44"/>
    </location>
</feature>
<gene>
    <name evidence="2" type="ORF">EYD45_07345</name>
</gene>
<feature type="transmembrane region" description="Helical" evidence="1">
    <location>
        <begin position="266"/>
        <end position="289"/>
    </location>
</feature>
<name>A0A4Q9FGX0_9FLAO</name>
<evidence type="ECO:0000256" key="1">
    <source>
        <dbReference type="SAM" id="Phobius"/>
    </source>
</evidence>
<keyword evidence="3" id="KW-1185">Reference proteome</keyword>
<keyword evidence="1" id="KW-0472">Membrane</keyword>
<organism evidence="2 3">
    <name type="scientific">Hyunsoonleella flava</name>
    <dbReference type="NCBI Taxonomy" id="2527939"/>
    <lineage>
        <taxon>Bacteria</taxon>
        <taxon>Pseudomonadati</taxon>
        <taxon>Bacteroidota</taxon>
        <taxon>Flavobacteriia</taxon>
        <taxon>Flavobacteriales</taxon>
        <taxon>Flavobacteriaceae</taxon>
    </lineage>
</organism>
<sequence length="544" mass="64020">MDSILQKFLSKTKGILPESLFKTLPSLFNICLLAIVFLLLNWWYRDLTEISSSDFSNFVMVKEPQQYFSSQSISLYILLLLLVLTVFRYKLLLTKWRDLFGGNFVRAVIGCCAVMLCWIHVSYPHLYFIDESVILERICIAVLTGLVLWRPFFLIPFLLYPIIFHFGEPFLVNNWSVTEMPMRLLILFGAQLILFLIVGKLRWDIGAFIFLLFGVLMGNYFPAGLGKLLLGWLSRYHLYLFLPGMYADGWMGFLSEETISQTTRFLAKFNMPFKVIAILLEFGCIFFLIRKVKSITFFLIGFVLFHFVVFLLTGIGFLPWVLVELILLYGFYKKNVLHKVVKNYTKWHIILSIFMVVGSPVWLMCSVYAWYESPINYVYEFEVEDEFGDTSYVPTELFWPKYFEFHRYNFHYLRNKQTLNISWVTVGEKELLHDLITSKSAEEIFAVEHKYGGNKFNQNLSSDFDTYFSKFINDRDTYKLRKNPWLTGISAPPQRISMNNKDNLYQGNTKIVKLTIHQKLSYFDGETYQIIRERPVYYLNINSE</sequence>
<feature type="transmembrane region" description="Helical" evidence="1">
    <location>
        <begin position="349"/>
        <end position="371"/>
    </location>
</feature>
<feature type="transmembrane region" description="Helical" evidence="1">
    <location>
        <begin position="73"/>
        <end position="92"/>
    </location>
</feature>
<feature type="transmembrane region" description="Helical" evidence="1">
    <location>
        <begin position="205"/>
        <end position="224"/>
    </location>
</feature>
<feature type="transmembrane region" description="Helical" evidence="1">
    <location>
        <begin position="104"/>
        <end position="126"/>
    </location>
</feature>
<feature type="transmembrane region" description="Helical" evidence="1">
    <location>
        <begin position="295"/>
        <end position="328"/>
    </location>
</feature>
<proteinExistence type="predicted"/>
<dbReference type="OrthoDB" id="181124at2"/>
<keyword evidence="1" id="KW-1133">Transmembrane helix</keyword>
<reference evidence="2 3" key="1">
    <citation type="submission" date="2019-02" db="EMBL/GenBank/DDBJ databases">
        <title>Hyunsoonleella sp., isolated from marine sediment.</title>
        <authorList>
            <person name="Liu B.-T."/>
        </authorList>
    </citation>
    <scope>NUCLEOTIDE SEQUENCE [LARGE SCALE GENOMIC DNA]</scope>
    <source>
        <strain evidence="2 3">T58</strain>
    </source>
</reference>
<evidence type="ECO:0008006" key="4">
    <source>
        <dbReference type="Google" id="ProtNLM"/>
    </source>
</evidence>
<accession>A0A4Q9FGX0</accession>
<dbReference type="EMBL" id="SIRT01000004">
    <property type="protein sequence ID" value="TBN04424.1"/>
    <property type="molecule type" value="Genomic_DNA"/>
</dbReference>
<keyword evidence="1" id="KW-0812">Transmembrane</keyword>
<feature type="transmembrane region" description="Helical" evidence="1">
    <location>
        <begin position="236"/>
        <end position="254"/>
    </location>
</feature>
<dbReference type="AlphaFoldDB" id="A0A4Q9FGX0"/>
<evidence type="ECO:0000313" key="2">
    <source>
        <dbReference type="EMBL" id="TBN04424.1"/>
    </source>
</evidence>
<dbReference type="Proteomes" id="UP000291142">
    <property type="component" value="Unassembled WGS sequence"/>
</dbReference>
<evidence type="ECO:0000313" key="3">
    <source>
        <dbReference type="Proteomes" id="UP000291142"/>
    </source>
</evidence>
<feature type="transmembrane region" description="Helical" evidence="1">
    <location>
        <begin position="138"/>
        <end position="160"/>
    </location>
</feature>
<protein>
    <recommendedName>
        <fullName evidence="4">HTTM domain-containing protein</fullName>
    </recommendedName>
</protein>
<feature type="transmembrane region" description="Helical" evidence="1">
    <location>
        <begin position="180"/>
        <end position="198"/>
    </location>
</feature>
<comment type="caution">
    <text evidence="2">The sequence shown here is derived from an EMBL/GenBank/DDBJ whole genome shotgun (WGS) entry which is preliminary data.</text>
</comment>